<reference evidence="1 2" key="1">
    <citation type="submission" date="2020-12" db="EMBL/GenBank/DDBJ databases">
        <title>Oil enriched cultivation method for isolating marine PHA-producing bacteria.</title>
        <authorList>
            <person name="Zheng W."/>
            <person name="Yu S."/>
            <person name="Huang Y."/>
        </authorList>
    </citation>
    <scope>NUCLEOTIDE SEQUENCE [LARGE SCALE GENOMIC DNA]</scope>
    <source>
        <strain evidence="1 2">SY-2-6</strain>
    </source>
</reference>
<organism evidence="1 2">
    <name type="scientific">Halobacillus kuroshimensis</name>
    <dbReference type="NCBI Taxonomy" id="302481"/>
    <lineage>
        <taxon>Bacteria</taxon>
        <taxon>Bacillati</taxon>
        <taxon>Bacillota</taxon>
        <taxon>Bacilli</taxon>
        <taxon>Bacillales</taxon>
        <taxon>Bacillaceae</taxon>
        <taxon>Halobacillus</taxon>
    </lineage>
</organism>
<comment type="caution">
    <text evidence="1">The sequence shown here is derived from an EMBL/GenBank/DDBJ whole genome shotgun (WGS) entry which is preliminary data.</text>
</comment>
<gene>
    <name evidence="1" type="ORF">JF544_17505</name>
</gene>
<dbReference type="RefSeq" id="WP_206935741.1">
    <property type="nucleotide sequence ID" value="NZ_JAEKJY010000006.1"/>
</dbReference>
<proteinExistence type="predicted"/>
<evidence type="ECO:0000313" key="1">
    <source>
        <dbReference type="EMBL" id="MBN8237057.1"/>
    </source>
</evidence>
<keyword evidence="2" id="KW-1185">Reference proteome</keyword>
<dbReference type="Proteomes" id="UP000663970">
    <property type="component" value="Unassembled WGS sequence"/>
</dbReference>
<dbReference type="EMBL" id="JAEKJY010000006">
    <property type="protein sequence ID" value="MBN8237057.1"/>
    <property type="molecule type" value="Genomic_DNA"/>
</dbReference>
<evidence type="ECO:0000313" key="2">
    <source>
        <dbReference type="Proteomes" id="UP000663970"/>
    </source>
</evidence>
<name>A0ABS3E0E8_9BACI</name>
<dbReference type="InterPro" id="IPR029064">
    <property type="entry name" value="Ribosomal_eL30-like_sf"/>
</dbReference>
<dbReference type="Gene3D" id="3.30.1330.30">
    <property type="match status" value="1"/>
</dbReference>
<protein>
    <submittedName>
        <fullName evidence="1">YueI family protein</fullName>
    </submittedName>
</protein>
<dbReference type="PIRSF" id="PIRSF034303">
    <property type="entry name" value="DUF1694"/>
    <property type="match status" value="1"/>
</dbReference>
<dbReference type="SUPFAM" id="SSF160515">
    <property type="entry name" value="YueI-like"/>
    <property type="match status" value="1"/>
</dbReference>
<dbReference type="Pfam" id="PF07997">
    <property type="entry name" value="DUF1694"/>
    <property type="match status" value="1"/>
</dbReference>
<sequence length="142" mass="16403">MKKPDLEDYLQEGIYGSRETNPGERRQFLGTLRERILLALTNGQVMQEEGFGELEKEMSRNPEATLLLNGEISYRFLSPLKDIAEKHNIHHTTISNQDTETEYGAVLTLDYAVEKEEIHYHPPSPKEEAPERKSFLKRLFGI</sequence>
<dbReference type="InterPro" id="IPR012543">
    <property type="entry name" value="DUF1694"/>
</dbReference>
<accession>A0ABS3E0E8</accession>